<dbReference type="AlphaFoldDB" id="A0AAD7ZRS1"/>
<feature type="non-terminal residue" evidence="1">
    <location>
        <position position="101"/>
    </location>
</feature>
<accession>A0AAD7ZRS1</accession>
<protein>
    <submittedName>
        <fullName evidence="1">Uncharacterized protein</fullName>
    </submittedName>
</protein>
<feature type="non-terminal residue" evidence="1">
    <location>
        <position position="1"/>
    </location>
</feature>
<proteinExistence type="predicted"/>
<reference evidence="1" key="2">
    <citation type="submission" date="2023-05" db="EMBL/GenBank/DDBJ databases">
        <authorList>
            <person name="Fouks B."/>
        </authorList>
    </citation>
    <scope>NUCLEOTIDE SEQUENCE</scope>
    <source>
        <strain evidence="1">Stay&amp;Tobe</strain>
        <tissue evidence="1">Testes</tissue>
    </source>
</reference>
<dbReference type="EMBL" id="JASPKZ010007267">
    <property type="protein sequence ID" value="KAJ9585486.1"/>
    <property type="molecule type" value="Genomic_DNA"/>
</dbReference>
<keyword evidence="2" id="KW-1185">Reference proteome</keyword>
<sequence length="101" mass="11200">NPKHEDVPEITYRAALNPASFVDNLLSNAVSSCVLSLHECKGFVQDAGNISLSMRHCYIISNCKSLGINSIELYVRIKTGFVCHYSALVRCEIAEILFSIH</sequence>
<evidence type="ECO:0000313" key="1">
    <source>
        <dbReference type="EMBL" id="KAJ9585486.1"/>
    </source>
</evidence>
<comment type="caution">
    <text evidence="1">The sequence shown here is derived from an EMBL/GenBank/DDBJ whole genome shotgun (WGS) entry which is preliminary data.</text>
</comment>
<name>A0AAD7ZRS1_DIPPU</name>
<gene>
    <name evidence="1" type="ORF">L9F63_002725</name>
</gene>
<organism evidence="1 2">
    <name type="scientific">Diploptera punctata</name>
    <name type="common">Pacific beetle cockroach</name>
    <dbReference type="NCBI Taxonomy" id="6984"/>
    <lineage>
        <taxon>Eukaryota</taxon>
        <taxon>Metazoa</taxon>
        <taxon>Ecdysozoa</taxon>
        <taxon>Arthropoda</taxon>
        <taxon>Hexapoda</taxon>
        <taxon>Insecta</taxon>
        <taxon>Pterygota</taxon>
        <taxon>Neoptera</taxon>
        <taxon>Polyneoptera</taxon>
        <taxon>Dictyoptera</taxon>
        <taxon>Blattodea</taxon>
        <taxon>Blaberoidea</taxon>
        <taxon>Blaberidae</taxon>
        <taxon>Diplopterinae</taxon>
        <taxon>Diploptera</taxon>
    </lineage>
</organism>
<dbReference type="Proteomes" id="UP001233999">
    <property type="component" value="Unassembled WGS sequence"/>
</dbReference>
<evidence type="ECO:0000313" key="2">
    <source>
        <dbReference type="Proteomes" id="UP001233999"/>
    </source>
</evidence>
<reference evidence="1" key="1">
    <citation type="journal article" date="2023" name="IScience">
        <title>Live-bearing cockroach genome reveals convergent evolutionary mechanisms linked to viviparity in insects and beyond.</title>
        <authorList>
            <person name="Fouks B."/>
            <person name="Harrison M.C."/>
            <person name="Mikhailova A.A."/>
            <person name="Marchal E."/>
            <person name="English S."/>
            <person name="Carruthers M."/>
            <person name="Jennings E.C."/>
            <person name="Chiamaka E.L."/>
            <person name="Frigard R.A."/>
            <person name="Pippel M."/>
            <person name="Attardo G.M."/>
            <person name="Benoit J.B."/>
            <person name="Bornberg-Bauer E."/>
            <person name="Tobe S.S."/>
        </authorList>
    </citation>
    <scope>NUCLEOTIDE SEQUENCE</scope>
    <source>
        <strain evidence="1">Stay&amp;Tobe</strain>
    </source>
</reference>